<dbReference type="AlphaFoldDB" id="A0A0V0ZC62"/>
<evidence type="ECO:0000256" key="1">
    <source>
        <dbReference type="SAM" id="MobiDB-lite"/>
    </source>
</evidence>
<dbReference type="Proteomes" id="UP000054783">
    <property type="component" value="Unassembled WGS sequence"/>
</dbReference>
<evidence type="ECO:0000313" key="3">
    <source>
        <dbReference type="Proteomes" id="UP000054783"/>
    </source>
</evidence>
<keyword evidence="3" id="KW-1185">Reference proteome</keyword>
<feature type="compositionally biased region" description="Polar residues" evidence="1">
    <location>
        <begin position="67"/>
        <end position="76"/>
    </location>
</feature>
<dbReference type="EMBL" id="JYDQ01000240">
    <property type="protein sequence ID" value="KRY10169.1"/>
    <property type="molecule type" value="Genomic_DNA"/>
</dbReference>
<evidence type="ECO:0000313" key="2">
    <source>
        <dbReference type="EMBL" id="KRY10169.1"/>
    </source>
</evidence>
<organism evidence="2 3">
    <name type="scientific">Trichinella patagoniensis</name>
    <dbReference type="NCBI Taxonomy" id="990121"/>
    <lineage>
        <taxon>Eukaryota</taxon>
        <taxon>Metazoa</taxon>
        <taxon>Ecdysozoa</taxon>
        <taxon>Nematoda</taxon>
        <taxon>Enoplea</taxon>
        <taxon>Dorylaimia</taxon>
        <taxon>Trichinellida</taxon>
        <taxon>Trichinellidae</taxon>
        <taxon>Trichinella</taxon>
    </lineage>
</organism>
<reference evidence="2 3" key="1">
    <citation type="submission" date="2015-01" db="EMBL/GenBank/DDBJ databases">
        <title>Evolution of Trichinella species and genotypes.</title>
        <authorList>
            <person name="Korhonen P.K."/>
            <person name="Edoardo P."/>
            <person name="Giuseppe L.R."/>
            <person name="Gasser R.B."/>
        </authorList>
    </citation>
    <scope>NUCLEOTIDE SEQUENCE [LARGE SCALE GENOMIC DNA]</scope>
    <source>
        <strain evidence="2">ISS2496</strain>
    </source>
</reference>
<name>A0A0V0ZC62_9BILA</name>
<accession>A0A0V0ZC62</accession>
<protein>
    <submittedName>
        <fullName evidence="2">Uncharacterized protein</fullName>
    </submittedName>
</protein>
<feature type="region of interest" description="Disordered" evidence="1">
    <location>
        <begin position="51"/>
        <end position="76"/>
    </location>
</feature>
<comment type="caution">
    <text evidence="2">The sequence shown here is derived from an EMBL/GenBank/DDBJ whole genome shotgun (WGS) entry which is preliminary data.</text>
</comment>
<gene>
    <name evidence="2" type="ORF">T12_11213</name>
</gene>
<proteinExistence type="predicted"/>
<sequence>MSAGCYTHGGGAFGELRFVGVHAIPGNPPGESQVDRWIDSPMSPAAATCWGGADTGLPPTTLVGPEGTSSSEAHGT</sequence>